<dbReference type="Proteomes" id="UP000076858">
    <property type="component" value="Unassembled WGS sequence"/>
</dbReference>
<evidence type="ECO:0000256" key="1">
    <source>
        <dbReference type="SAM" id="MobiDB-lite"/>
    </source>
</evidence>
<sequence>MKRRKSGKVGHHHHHGVHNSTQQRKEEEIQKRKRVRECVCGLSCGKSDRGKKERADWCGRGPPSGGASENETQRFRSRRGRHKSQTIHH</sequence>
<dbReference type="EMBL" id="LRGB01007039">
    <property type="protein sequence ID" value="KZS01357.1"/>
    <property type="molecule type" value="Genomic_DNA"/>
</dbReference>
<evidence type="ECO:0000313" key="2">
    <source>
        <dbReference type="EMBL" id="KZS01357.1"/>
    </source>
</evidence>
<comment type="caution">
    <text evidence="2">The sequence shown here is derived from an EMBL/GenBank/DDBJ whole genome shotgun (WGS) entry which is preliminary data.</text>
</comment>
<protein>
    <submittedName>
        <fullName evidence="2">Uncharacterized protein</fullName>
    </submittedName>
</protein>
<reference evidence="2 3" key="1">
    <citation type="submission" date="2016-03" db="EMBL/GenBank/DDBJ databases">
        <title>EvidentialGene: Evidence-directed Construction of Genes on Genomes.</title>
        <authorList>
            <person name="Gilbert D.G."/>
            <person name="Choi J.-H."/>
            <person name="Mockaitis K."/>
            <person name="Colbourne J."/>
            <person name="Pfrender M."/>
        </authorList>
    </citation>
    <scope>NUCLEOTIDE SEQUENCE [LARGE SCALE GENOMIC DNA]</scope>
    <source>
        <strain evidence="2 3">Xinb3</strain>
        <tissue evidence="2">Complete organism</tissue>
    </source>
</reference>
<feature type="compositionally biased region" description="Basic residues" evidence="1">
    <location>
        <begin position="1"/>
        <end position="17"/>
    </location>
</feature>
<accession>A0A164IKI9</accession>
<organism evidence="2 3">
    <name type="scientific">Daphnia magna</name>
    <dbReference type="NCBI Taxonomy" id="35525"/>
    <lineage>
        <taxon>Eukaryota</taxon>
        <taxon>Metazoa</taxon>
        <taxon>Ecdysozoa</taxon>
        <taxon>Arthropoda</taxon>
        <taxon>Crustacea</taxon>
        <taxon>Branchiopoda</taxon>
        <taxon>Diplostraca</taxon>
        <taxon>Cladocera</taxon>
        <taxon>Anomopoda</taxon>
        <taxon>Daphniidae</taxon>
        <taxon>Daphnia</taxon>
    </lineage>
</organism>
<feature type="compositionally biased region" description="Basic and acidic residues" evidence="1">
    <location>
        <begin position="46"/>
        <end position="57"/>
    </location>
</feature>
<feature type="compositionally biased region" description="Basic residues" evidence="1">
    <location>
        <begin position="75"/>
        <end position="89"/>
    </location>
</feature>
<evidence type="ECO:0000313" key="3">
    <source>
        <dbReference type="Proteomes" id="UP000076858"/>
    </source>
</evidence>
<gene>
    <name evidence="2" type="ORF">APZ42_002015</name>
</gene>
<dbReference type="AlphaFoldDB" id="A0A164IKI9"/>
<feature type="region of interest" description="Disordered" evidence="1">
    <location>
        <begin position="1"/>
        <end position="89"/>
    </location>
</feature>
<keyword evidence="3" id="KW-1185">Reference proteome</keyword>
<proteinExistence type="predicted"/>
<name>A0A164IKI9_9CRUS</name>